<proteinExistence type="predicted"/>
<sequence length="1332" mass="138941">MDETLDAIRTEYRGMQLQEILHQPARALLGVTTDAEAALAKLEVTTVFDLATSAAFTAAALLVEAGTDLRSAFARYGAATADIVRDTVTAGVPVAELQFLGIDALDAVPKTQAPAISAALDVATVRDFALYPPYRTARAIVSEVYFPDSTPDFDPERPADLLPGNGEYPTERVQYQTLLMDAIDRPDGEQLVGITSQVFTPIDLASLAAGDAGFQRVAFGALLTFNQSWYSQGVTLGQLLHSAALAPGESTRIAVIDWSRRSRAGETEAISETDDLTNDTSHNRGISEVTDAVATEAQEGFSHTNATSRSDQSGTSEAGELSAPLGGLFGGPSGSMGHTSSTATNTSTADSYSSSFGQREVASSMSQNIADRTHQNAHSSRSRRASVVKEVAQSEHEGVSTRVIANYNHMHALTIQYYEVVQVHRVDVTLAKAERIVFIPVKLIDFADERMIRRFRAVLSRAALTYAIREALDNLDVVEIKPDLAQPFTVLGSGIKDYLKFSAAKATGLVPAAAVLRAGQVYSTAAASTPVADAAAAVADAAAGAAAQIAANPAPPETGSAIPNARIRIGAMVPLVQTVNDSLWSAGQTARISSLIGRALLRPDSTSIFLPTEVTIEGARVDAGGAPVSASFTLRSGAVDQSVSTSDPLSITEVTRIGLRGSSPERDVTATLTLTINRNGVRFPVELPSVTIPKGRSAETSLVTVNPGGVDANLTRHLADNRLWYSQAVLRSLDAAQLALLLSGYSVTVGGDDVPVAQVIDPIPVRYVGNYLAFRMSIDARSDAEWAAWLKDHDVAVGKLYNQDIVPLGTGGTFAEAVLGRSNSAEKLDITRFWDWQDSPIPLQPTEIAAIQTGSRATEENVTPGQLSTPIINITTPTTLPDPAGTAAVLQAVQNGSMFRDMSGLQATIGLAQAGLQTTMAGASAAGQQAGTNMDNLLKANTERQRIAAEMITSLAKTAAAAYTGGAVGAGGGISGGSGGGSSQQGAKINYFDKTKTDGTSTDAGAGGGGATGGGTSSGGSSGGGSSAGGSGSGLSGGGSGGGAGGYSANPAALSSLWGDTQSPSGMIGSLLDKVGLGGGNPETPAPLTTRKAWPKLDPTLVVQRINDLAGNANLVDQGYFGLCTVAAFLHHQFQAKPNTMKQFGNALFGSGVGFIGGLKVAPGSDLRNADYTAIAAASAGRPGHIPPQADWMMMSAIRDSENWFFDFEGAPDEESSMSTSAKELAGFYKDTGFYSDVTFKDDANQAEFTSINKGPKNHVALWVDSSLVIPTMKIGDGSHMVTLESAISFDVGADTCSFDYWTWGETTFRHYNAKLSDMVKRYMGVIIATLP</sequence>
<protein>
    <submittedName>
        <fullName evidence="2">Uncharacterized protein</fullName>
    </submittedName>
</protein>
<feature type="compositionally biased region" description="Gly residues" evidence="1">
    <location>
        <begin position="1005"/>
        <end position="1042"/>
    </location>
</feature>
<comment type="caution">
    <text evidence="2">The sequence shown here is derived from an EMBL/GenBank/DDBJ whole genome shotgun (WGS) entry which is preliminary data.</text>
</comment>
<feature type="region of interest" description="Disordered" evidence="1">
    <location>
        <begin position="265"/>
        <end position="285"/>
    </location>
</feature>
<name>A0A4S4FSI1_9MICO</name>
<evidence type="ECO:0000313" key="3">
    <source>
        <dbReference type="Proteomes" id="UP000307380"/>
    </source>
</evidence>
<dbReference type="RefSeq" id="WP_136424730.1">
    <property type="nucleotide sequence ID" value="NZ_SSSN01000008.1"/>
</dbReference>
<evidence type="ECO:0000313" key="2">
    <source>
        <dbReference type="EMBL" id="THG33643.1"/>
    </source>
</evidence>
<feature type="region of interest" description="Disordered" evidence="1">
    <location>
        <begin position="1000"/>
        <end position="1042"/>
    </location>
</feature>
<organism evidence="2 3">
    <name type="scientific">Orlajensenia flava</name>
    <dbReference type="NCBI Taxonomy" id="2565934"/>
    <lineage>
        <taxon>Bacteria</taxon>
        <taxon>Bacillati</taxon>
        <taxon>Actinomycetota</taxon>
        <taxon>Actinomycetes</taxon>
        <taxon>Micrococcales</taxon>
        <taxon>Microbacteriaceae</taxon>
        <taxon>Orlajensenia</taxon>
    </lineage>
</organism>
<feature type="compositionally biased region" description="Polar residues" evidence="1">
    <location>
        <begin position="361"/>
        <end position="370"/>
    </location>
</feature>
<dbReference type="OrthoDB" id="4312432at2"/>
<feature type="region of interest" description="Disordered" evidence="1">
    <location>
        <begin position="300"/>
        <end position="386"/>
    </location>
</feature>
<feature type="compositionally biased region" description="Low complexity" evidence="1">
    <location>
        <begin position="335"/>
        <end position="355"/>
    </location>
</feature>
<feature type="region of interest" description="Disordered" evidence="1">
    <location>
        <begin position="1069"/>
        <end position="1092"/>
    </location>
</feature>
<feature type="compositionally biased region" description="Polar residues" evidence="1">
    <location>
        <begin position="301"/>
        <end position="316"/>
    </location>
</feature>
<dbReference type="Proteomes" id="UP000307380">
    <property type="component" value="Unassembled WGS sequence"/>
</dbReference>
<dbReference type="EMBL" id="SSSN01000008">
    <property type="protein sequence ID" value="THG33643.1"/>
    <property type="molecule type" value="Genomic_DNA"/>
</dbReference>
<reference evidence="2 3" key="1">
    <citation type="submission" date="2019-04" db="EMBL/GenBank/DDBJ databases">
        <authorList>
            <person name="Jiang L."/>
        </authorList>
    </citation>
    <scope>NUCLEOTIDE SEQUENCE [LARGE SCALE GENOMIC DNA]</scope>
    <source>
        <strain evidence="2 3">YIM 131861</strain>
    </source>
</reference>
<evidence type="ECO:0000256" key="1">
    <source>
        <dbReference type="SAM" id="MobiDB-lite"/>
    </source>
</evidence>
<accession>A0A4S4FSI1</accession>
<keyword evidence="3" id="KW-1185">Reference proteome</keyword>
<gene>
    <name evidence="2" type="ORF">E6C70_11665</name>
</gene>